<dbReference type="EMBL" id="UGTJ01000001">
    <property type="protein sequence ID" value="SUB80652.1"/>
    <property type="molecule type" value="Genomic_DNA"/>
</dbReference>
<dbReference type="Proteomes" id="UP000255283">
    <property type="component" value="Unassembled WGS sequence"/>
</dbReference>
<organism evidence="1 2">
    <name type="scientific">Segatella buccae</name>
    <dbReference type="NCBI Taxonomy" id="28126"/>
    <lineage>
        <taxon>Bacteria</taxon>
        <taxon>Pseudomonadati</taxon>
        <taxon>Bacteroidota</taxon>
        <taxon>Bacteroidia</taxon>
        <taxon>Bacteroidales</taxon>
        <taxon>Prevotellaceae</taxon>
        <taxon>Segatella</taxon>
    </lineage>
</organism>
<evidence type="ECO:0000313" key="2">
    <source>
        <dbReference type="Proteomes" id="UP000255283"/>
    </source>
</evidence>
<evidence type="ECO:0000313" key="1">
    <source>
        <dbReference type="EMBL" id="SUB80652.1"/>
    </source>
</evidence>
<accession>A0AAQ1ZJV2</accession>
<sequence length="39" mass="4464">MQWPAELAKQYLDKRQVSDFETGVIPARSVAAIVYKPEK</sequence>
<proteinExistence type="predicted"/>
<dbReference type="AlphaFoldDB" id="A0AAQ1ZJV2"/>
<comment type="caution">
    <text evidence="1">The sequence shown here is derived from an EMBL/GenBank/DDBJ whole genome shotgun (WGS) entry which is preliminary data.</text>
</comment>
<gene>
    <name evidence="1" type="ORF">NCTC13063_01948</name>
</gene>
<reference evidence="1 2" key="1">
    <citation type="submission" date="2018-06" db="EMBL/GenBank/DDBJ databases">
        <authorList>
            <consortium name="Pathogen Informatics"/>
            <person name="Doyle S."/>
        </authorList>
    </citation>
    <scope>NUCLEOTIDE SEQUENCE [LARGE SCALE GENOMIC DNA]</scope>
    <source>
        <strain evidence="1 2">NCTC13063</strain>
    </source>
</reference>
<name>A0AAQ1ZJV2_9BACT</name>
<protein>
    <submittedName>
        <fullName evidence="1">Uncharacterized protein</fullName>
    </submittedName>
</protein>